<keyword evidence="5" id="KW-0862">Zinc</keyword>
<reference evidence="9" key="1">
    <citation type="submission" date="2020-09" db="EMBL/GenBank/DDBJ databases">
        <title>Genome-Enabled Discovery of Anthraquinone Biosynthesis in Senna tora.</title>
        <authorList>
            <person name="Kang S.-H."/>
            <person name="Pandey R.P."/>
            <person name="Lee C.-M."/>
            <person name="Sim J.-S."/>
            <person name="Jeong J.-T."/>
            <person name="Choi B.-S."/>
            <person name="Jung M."/>
            <person name="Ginzburg D."/>
            <person name="Zhao K."/>
            <person name="Won S.Y."/>
            <person name="Oh T.-J."/>
            <person name="Yu Y."/>
            <person name="Kim N.-H."/>
            <person name="Lee O.R."/>
            <person name="Lee T.-H."/>
            <person name="Bashyal P."/>
            <person name="Kim T.-S."/>
            <person name="Lee W.-H."/>
            <person name="Kawkins C."/>
            <person name="Kim C.-K."/>
            <person name="Kim J.S."/>
            <person name="Ahn B.O."/>
            <person name="Rhee S.Y."/>
            <person name="Sohng J.K."/>
        </authorList>
    </citation>
    <scope>NUCLEOTIDE SEQUENCE</scope>
    <source>
        <tissue evidence="9">Leaf</tissue>
    </source>
</reference>
<organism evidence="9 10">
    <name type="scientific">Senna tora</name>
    <dbReference type="NCBI Taxonomy" id="362788"/>
    <lineage>
        <taxon>Eukaryota</taxon>
        <taxon>Viridiplantae</taxon>
        <taxon>Streptophyta</taxon>
        <taxon>Embryophyta</taxon>
        <taxon>Tracheophyta</taxon>
        <taxon>Spermatophyta</taxon>
        <taxon>Magnoliopsida</taxon>
        <taxon>eudicotyledons</taxon>
        <taxon>Gunneridae</taxon>
        <taxon>Pentapetalae</taxon>
        <taxon>rosids</taxon>
        <taxon>fabids</taxon>
        <taxon>Fabales</taxon>
        <taxon>Fabaceae</taxon>
        <taxon>Caesalpinioideae</taxon>
        <taxon>Cassia clade</taxon>
        <taxon>Senna</taxon>
    </lineage>
</organism>
<feature type="compositionally biased region" description="Basic and acidic residues" evidence="7">
    <location>
        <begin position="28"/>
        <end position="38"/>
    </location>
</feature>
<comment type="subcellular location">
    <subcellularLocation>
        <location evidence="1">Cytoplasm</location>
    </subcellularLocation>
</comment>
<comment type="caution">
    <text evidence="9">The sequence shown here is derived from an EMBL/GenBank/DDBJ whole genome shotgun (WGS) entry which is preliminary data.</text>
</comment>
<evidence type="ECO:0000256" key="1">
    <source>
        <dbReference type="ARBA" id="ARBA00004496"/>
    </source>
</evidence>
<accession>A0A834TXS7</accession>
<gene>
    <name evidence="9" type="ORF">G2W53_012247</name>
</gene>
<protein>
    <submittedName>
        <fullName evidence="9">FCS-Like Zinc finger 6-like</fullName>
    </submittedName>
</protein>
<dbReference type="InterPro" id="IPR007650">
    <property type="entry name" value="Zf-FLZ_dom"/>
</dbReference>
<dbReference type="GO" id="GO:0005737">
    <property type="term" value="C:cytoplasm"/>
    <property type="evidence" value="ECO:0007669"/>
    <property type="project" value="UniProtKB-SubCell"/>
</dbReference>
<dbReference type="AlphaFoldDB" id="A0A834TXS7"/>
<dbReference type="GO" id="GO:0008270">
    <property type="term" value="F:zinc ion binding"/>
    <property type="evidence" value="ECO:0007669"/>
    <property type="project" value="UniProtKB-KW"/>
</dbReference>
<evidence type="ECO:0000256" key="7">
    <source>
        <dbReference type="SAM" id="MobiDB-lite"/>
    </source>
</evidence>
<keyword evidence="4" id="KW-0479">Metal-binding</keyword>
<evidence type="ECO:0000256" key="2">
    <source>
        <dbReference type="ARBA" id="ARBA00009374"/>
    </source>
</evidence>
<dbReference type="PANTHER" id="PTHR33059:SF4">
    <property type="entry name" value="FCS-LIKE ZINC FINGER 5"/>
    <property type="match status" value="1"/>
</dbReference>
<keyword evidence="3" id="KW-0963">Cytoplasm</keyword>
<dbReference type="EMBL" id="JAAIUW010000005">
    <property type="protein sequence ID" value="KAF7829914.1"/>
    <property type="molecule type" value="Genomic_DNA"/>
</dbReference>
<keyword evidence="5" id="KW-0863">Zinc-finger</keyword>
<name>A0A834TXS7_9FABA</name>
<evidence type="ECO:0000256" key="3">
    <source>
        <dbReference type="ARBA" id="ARBA00022490"/>
    </source>
</evidence>
<feature type="zinc finger region" description="FLZ-type" evidence="6">
    <location>
        <begin position="64"/>
        <end position="109"/>
    </location>
</feature>
<dbReference type="Pfam" id="PF04570">
    <property type="entry name" value="zf-FLZ"/>
    <property type="match status" value="1"/>
</dbReference>
<evidence type="ECO:0000259" key="8">
    <source>
        <dbReference type="PROSITE" id="PS51795"/>
    </source>
</evidence>
<dbReference type="PROSITE" id="PS51795">
    <property type="entry name" value="ZF_FLZ"/>
    <property type="match status" value="1"/>
</dbReference>
<dbReference type="OrthoDB" id="1925036at2759"/>
<evidence type="ECO:0000313" key="9">
    <source>
        <dbReference type="EMBL" id="KAF7829914.1"/>
    </source>
</evidence>
<feature type="compositionally biased region" description="Basic residues" evidence="7">
    <location>
        <begin position="1"/>
        <end position="11"/>
    </location>
</feature>
<dbReference type="Proteomes" id="UP000634136">
    <property type="component" value="Unassembled WGS sequence"/>
</dbReference>
<sequence>MLLGKRGRGPMKRTTSMSEISAAASTEVDAKREGGSDERQRALMMRNHRRHSADFIETPNTTTDFLRACSLCKRPLLPTRDIYMYSRGDAAFCSLECRQQAMNHDERKDKYCSLMPSKKKLVLLPPSPASKLVSTNGETVAAL</sequence>
<keyword evidence="10" id="KW-1185">Reference proteome</keyword>
<comment type="similarity">
    <text evidence="2">Belongs to the FLZ family.</text>
</comment>
<feature type="region of interest" description="Disordered" evidence="7">
    <location>
        <begin position="1"/>
        <end position="38"/>
    </location>
</feature>
<evidence type="ECO:0000313" key="10">
    <source>
        <dbReference type="Proteomes" id="UP000634136"/>
    </source>
</evidence>
<evidence type="ECO:0000256" key="5">
    <source>
        <dbReference type="ARBA" id="ARBA00022771"/>
    </source>
</evidence>
<feature type="domain" description="FLZ-type" evidence="8">
    <location>
        <begin position="64"/>
        <end position="109"/>
    </location>
</feature>
<dbReference type="PANTHER" id="PTHR33059">
    <property type="entry name" value="FCS-LIKE ZINC FINGER 5"/>
    <property type="match status" value="1"/>
</dbReference>
<proteinExistence type="inferred from homology"/>
<evidence type="ECO:0000256" key="6">
    <source>
        <dbReference type="PROSITE-ProRule" id="PRU01131"/>
    </source>
</evidence>
<evidence type="ECO:0000256" key="4">
    <source>
        <dbReference type="ARBA" id="ARBA00022723"/>
    </source>
</evidence>